<evidence type="ECO:0000256" key="7">
    <source>
        <dbReference type="SAM" id="MobiDB-lite"/>
    </source>
</evidence>
<feature type="region of interest" description="Disordered" evidence="7">
    <location>
        <begin position="67"/>
        <end position="102"/>
    </location>
</feature>
<evidence type="ECO:0000256" key="3">
    <source>
        <dbReference type="ARBA" id="ARBA00022525"/>
    </source>
</evidence>
<dbReference type="GO" id="GO:0005179">
    <property type="term" value="F:hormone activity"/>
    <property type="evidence" value="ECO:0007669"/>
    <property type="project" value="UniProtKB-KW"/>
</dbReference>
<keyword evidence="3" id="KW-0964">Secreted</keyword>
<dbReference type="EMBL" id="JXTC01000044">
    <property type="protein sequence ID" value="PON95484.1"/>
    <property type="molecule type" value="Genomic_DNA"/>
</dbReference>
<evidence type="ECO:0000256" key="1">
    <source>
        <dbReference type="ARBA" id="ARBA00004613"/>
    </source>
</evidence>
<comment type="caution">
    <text evidence="9">The sequence shown here is derived from an EMBL/GenBank/DDBJ whole genome shotgun (WGS) entry which is preliminary data.</text>
</comment>
<dbReference type="STRING" id="63057.A0A2P5FCG6"/>
<accession>A0A2P5FCG6</accession>
<feature type="chain" id="PRO_5015103560" evidence="8">
    <location>
        <begin position="22"/>
        <end position="113"/>
    </location>
</feature>
<keyword evidence="4" id="KW-0372">Hormone</keyword>
<protein>
    <submittedName>
        <fullName evidence="9">Rapid ALkalinization Factor</fullName>
    </submittedName>
</protein>
<dbReference type="GO" id="GO:0005576">
    <property type="term" value="C:extracellular region"/>
    <property type="evidence" value="ECO:0007669"/>
    <property type="project" value="UniProtKB-SubCell"/>
</dbReference>
<dbReference type="FunCoup" id="A0A2P5FCG6">
    <property type="interactions" value="193"/>
</dbReference>
<dbReference type="PANTHER" id="PTHR33136:SF4">
    <property type="entry name" value="PROTEIN RALF-LIKE 32"/>
    <property type="match status" value="1"/>
</dbReference>
<sequence>MVSLQFYNCLLIIGLLYFSSAASWTEGDDAYTPCNGSIAECDEEGEMLMESDISRRFLAQKKYISPGALKPDQPVCDGGGRGQAYSKSGNCLPQSSNPPDRGCEKYYRCRSDN</sequence>
<evidence type="ECO:0000313" key="10">
    <source>
        <dbReference type="Proteomes" id="UP000237000"/>
    </source>
</evidence>
<dbReference type="AlphaFoldDB" id="A0A2P5FCG6"/>
<dbReference type="Proteomes" id="UP000237000">
    <property type="component" value="Unassembled WGS sequence"/>
</dbReference>
<dbReference type="OrthoDB" id="1921542at2759"/>
<dbReference type="GO" id="GO:0040008">
    <property type="term" value="P:regulation of growth"/>
    <property type="evidence" value="ECO:0007669"/>
    <property type="project" value="UniProtKB-ARBA"/>
</dbReference>
<evidence type="ECO:0000256" key="2">
    <source>
        <dbReference type="ARBA" id="ARBA00009178"/>
    </source>
</evidence>
<feature type="compositionally biased region" description="Polar residues" evidence="7">
    <location>
        <begin position="85"/>
        <end position="98"/>
    </location>
</feature>
<evidence type="ECO:0000256" key="4">
    <source>
        <dbReference type="ARBA" id="ARBA00022702"/>
    </source>
</evidence>
<dbReference type="Pfam" id="PF05498">
    <property type="entry name" value="RALF"/>
    <property type="match status" value="1"/>
</dbReference>
<organism evidence="9 10">
    <name type="scientific">Trema orientale</name>
    <name type="common">Charcoal tree</name>
    <name type="synonym">Celtis orientalis</name>
    <dbReference type="NCBI Taxonomy" id="63057"/>
    <lineage>
        <taxon>Eukaryota</taxon>
        <taxon>Viridiplantae</taxon>
        <taxon>Streptophyta</taxon>
        <taxon>Embryophyta</taxon>
        <taxon>Tracheophyta</taxon>
        <taxon>Spermatophyta</taxon>
        <taxon>Magnoliopsida</taxon>
        <taxon>eudicotyledons</taxon>
        <taxon>Gunneridae</taxon>
        <taxon>Pentapetalae</taxon>
        <taxon>rosids</taxon>
        <taxon>fabids</taxon>
        <taxon>Rosales</taxon>
        <taxon>Cannabaceae</taxon>
        <taxon>Trema</taxon>
    </lineage>
</organism>
<reference evidence="10" key="1">
    <citation type="submission" date="2016-06" db="EMBL/GenBank/DDBJ databases">
        <title>Parallel loss of symbiosis genes in relatives of nitrogen-fixing non-legume Parasponia.</title>
        <authorList>
            <person name="Van Velzen R."/>
            <person name="Holmer R."/>
            <person name="Bu F."/>
            <person name="Rutten L."/>
            <person name="Van Zeijl A."/>
            <person name="Liu W."/>
            <person name="Santuari L."/>
            <person name="Cao Q."/>
            <person name="Sharma T."/>
            <person name="Shen D."/>
            <person name="Roswanjaya Y."/>
            <person name="Wardhani T."/>
            <person name="Kalhor M.S."/>
            <person name="Jansen J."/>
            <person name="Van den Hoogen J."/>
            <person name="Gungor B."/>
            <person name="Hartog M."/>
            <person name="Hontelez J."/>
            <person name="Verver J."/>
            <person name="Yang W.-C."/>
            <person name="Schijlen E."/>
            <person name="Repin R."/>
            <person name="Schilthuizen M."/>
            <person name="Schranz E."/>
            <person name="Heidstra R."/>
            <person name="Miyata K."/>
            <person name="Fedorova E."/>
            <person name="Kohlen W."/>
            <person name="Bisseling T."/>
            <person name="Smit S."/>
            <person name="Geurts R."/>
        </authorList>
    </citation>
    <scope>NUCLEOTIDE SEQUENCE [LARGE SCALE GENOMIC DNA]</scope>
    <source>
        <strain evidence="10">cv. RG33-2</strain>
    </source>
</reference>
<dbReference type="GO" id="GO:0009506">
    <property type="term" value="C:plasmodesma"/>
    <property type="evidence" value="ECO:0007669"/>
    <property type="project" value="TreeGrafter"/>
</dbReference>
<comment type="similarity">
    <text evidence="2">Belongs to the plant rapid alkalinization factor (RALF) family.</text>
</comment>
<feature type="signal peptide" evidence="8">
    <location>
        <begin position="1"/>
        <end position="21"/>
    </location>
</feature>
<evidence type="ECO:0000256" key="6">
    <source>
        <dbReference type="ARBA" id="ARBA00023157"/>
    </source>
</evidence>
<dbReference type="GO" id="GO:0019722">
    <property type="term" value="P:calcium-mediated signaling"/>
    <property type="evidence" value="ECO:0007669"/>
    <property type="project" value="TreeGrafter"/>
</dbReference>
<keyword evidence="6" id="KW-1015">Disulfide bond</keyword>
<evidence type="ECO:0000256" key="8">
    <source>
        <dbReference type="SAM" id="SignalP"/>
    </source>
</evidence>
<gene>
    <name evidence="9" type="ORF">TorRG33x02_086300</name>
</gene>
<comment type="subcellular location">
    <subcellularLocation>
        <location evidence="1">Secreted</location>
    </subcellularLocation>
</comment>
<evidence type="ECO:0000256" key="5">
    <source>
        <dbReference type="ARBA" id="ARBA00022729"/>
    </source>
</evidence>
<dbReference type="PANTHER" id="PTHR33136">
    <property type="entry name" value="RAPID ALKALINIZATION FACTOR-LIKE"/>
    <property type="match status" value="1"/>
</dbReference>
<dbReference type="InParanoid" id="A0A2P5FCG6"/>
<keyword evidence="10" id="KW-1185">Reference proteome</keyword>
<proteinExistence type="inferred from homology"/>
<evidence type="ECO:0000313" key="9">
    <source>
        <dbReference type="EMBL" id="PON95484.1"/>
    </source>
</evidence>
<keyword evidence="5 8" id="KW-0732">Signal</keyword>
<name>A0A2P5FCG6_TREOI</name>
<dbReference type="InterPro" id="IPR008801">
    <property type="entry name" value="RALF"/>
</dbReference>